<feature type="site" description="Important for catalytic activity, responsible for pKa modulation of the active site Glu and correct orientation of both the proton donor and substrate" evidence="5">
    <location>
        <position position="154"/>
    </location>
</feature>
<dbReference type="OrthoDB" id="177947at2"/>
<evidence type="ECO:0000313" key="10">
    <source>
        <dbReference type="Proteomes" id="UP000298337"/>
    </source>
</evidence>
<accession>A0A4Z0P2H4</accession>
<keyword evidence="2 8" id="KW-0732">Signal</keyword>
<dbReference type="PIRSF" id="PIRSF025414">
    <property type="entry name" value="Alpha-L-arabinofuranosidase"/>
    <property type="match status" value="1"/>
</dbReference>
<dbReference type="SUPFAM" id="SSF75005">
    <property type="entry name" value="Arabinanase/levansucrase/invertase"/>
    <property type="match status" value="1"/>
</dbReference>
<keyword evidence="4 6" id="KW-0326">Glycosidase</keyword>
<evidence type="ECO:0000256" key="6">
    <source>
        <dbReference type="RuleBase" id="RU361187"/>
    </source>
</evidence>
<evidence type="ECO:0000256" key="4">
    <source>
        <dbReference type="ARBA" id="ARBA00023295"/>
    </source>
</evidence>
<dbReference type="PANTHER" id="PTHR43817:SF1">
    <property type="entry name" value="HYDROLASE, FAMILY 43, PUTATIVE (AFU_ORTHOLOGUE AFUA_3G01660)-RELATED"/>
    <property type="match status" value="1"/>
</dbReference>
<dbReference type="InterPro" id="IPR016828">
    <property type="entry name" value="Alpha-L-arabinofuranosidase"/>
</dbReference>
<evidence type="ECO:0000256" key="7">
    <source>
        <dbReference type="SAM" id="MobiDB-lite"/>
    </source>
</evidence>
<evidence type="ECO:0000313" key="9">
    <source>
        <dbReference type="EMBL" id="TGE04175.1"/>
    </source>
</evidence>
<gene>
    <name evidence="9" type="ORF">EU556_23175</name>
</gene>
<dbReference type="InterPro" id="IPR006710">
    <property type="entry name" value="Glyco_hydro_43"/>
</dbReference>
<dbReference type="AlphaFoldDB" id="A0A4Z0P2H4"/>
<protein>
    <submittedName>
        <fullName evidence="9">Glycosyl hydrolase family 43</fullName>
    </submittedName>
</protein>
<comment type="caution">
    <text evidence="9">The sequence shown here is derived from an EMBL/GenBank/DDBJ whole genome shotgun (WGS) entry which is preliminary data.</text>
</comment>
<keyword evidence="3 6" id="KW-0378">Hydrolase</keyword>
<dbReference type="PANTHER" id="PTHR43817">
    <property type="entry name" value="GLYCOSYL HYDROLASE"/>
    <property type="match status" value="1"/>
</dbReference>
<feature type="region of interest" description="Disordered" evidence="7">
    <location>
        <begin position="321"/>
        <end position="354"/>
    </location>
</feature>
<dbReference type="EMBL" id="SRLA01000006">
    <property type="protein sequence ID" value="TGE04175.1"/>
    <property type="molecule type" value="Genomic_DNA"/>
</dbReference>
<dbReference type="InterPro" id="IPR023296">
    <property type="entry name" value="Glyco_hydro_beta-prop_sf"/>
</dbReference>
<keyword evidence="10" id="KW-1185">Reference proteome</keyword>
<evidence type="ECO:0000256" key="5">
    <source>
        <dbReference type="PIRSR" id="PIRSR606710-2"/>
    </source>
</evidence>
<evidence type="ECO:0000256" key="8">
    <source>
        <dbReference type="SAM" id="SignalP"/>
    </source>
</evidence>
<dbReference type="CDD" id="cd18820">
    <property type="entry name" value="GH43_LbAraf43-like"/>
    <property type="match status" value="1"/>
</dbReference>
<organism evidence="9 10">
    <name type="scientific">Hymenobacter fodinae</name>
    <dbReference type="NCBI Taxonomy" id="2510796"/>
    <lineage>
        <taxon>Bacteria</taxon>
        <taxon>Pseudomonadati</taxon>
        <taxon>Bacteroidota</taxon>
        <taxon>Cytophagia</taxon>
        <taxon>Cytophagales</taxon>
        <taxon>Hymenobacteraceae</taxon>
        <taxon>Hymenobacter</taxon>
    </lineage>
</organism>
<dbReference type="RefSeq" id="WP_135436618.1">
    <property type="nucleotide sequence ID" value="NZ_SRLA01000006.1"/>
</dbReference>
<evidence type="ECO:0000256" key="1">
    <source>
        <dbReference type="ARBA" id="ARBA00009865"/>
    </source>
</evidence>
<dbReference type="Pfam" id="PF04616">
    <property type="entry name" value="Glyco_hydro_43"/>
    <property type="match status" value="1"/>
</dbReference>
<dbReference type="GO" id="GO:0005975">
    <property type="term" value="P:carbohydrate metabolic process"/>
    <property type="evidence" value="ECO:0007669"/>
    <property type="project" value="InterPro"/>
</dbReference>
<feature type="signal peptide" evidence="8">
    <location>
        <begin position="1"/>
        <end position="27"/>
    </location>
</feature>
<evidence type="ECO:0000256" key="2">
    <source>
        <dbReference type="ARBA" id="ARBA00022729"/>
    </source>
</evidence>
<sequence>MRVFFMRLLLGVALLTSSLGHSQHQQASSGATFTNPLLPSGADPWSIYHKGYYYYTHTTGVNITLWKTTSLSQLDKAEHRVVWTPPATGPNSREIWAPELHRINGKWYLYYAADGGRNDDHRLWVLENSSENPLQGTWVDKGQLRDVTNKWAIDGSVFENNGQLYFVWSGWEGDGNGRQDIYLARLKNPWTIDGPRLKVSTPVYAWERNGDLSATDNPAHVDVNEGPQVLRHGNKLVLIYSASGCWTDYYALGMLTAPANSDLLQPGSWTKSPMPVFQQDPAAGVYAPGHNSFFKSPDGTQDWLLYHANNAPGQGCGRLRSPRAQPFTWNPDDTPNFGRPIAPGVPLVRPSGEK</sequence>
<feature type="chain" id="PRO_5021493559" evidence="8">
    <location>
        <begin position="28"/>
        <end position="354"/>
    </location>
</feature>
<dbReference type="Gene3D" id="2.115.10.20">
    <property type="entry name" value="Glycosyl hydrolase domain, family 43"/>
    <property type="match status" value="1"/>
</dbReference>
<comment type="similarity">
    <text evidence="1 6">Belongs to the glycosyl hydrolase 43 family.</text>
</comment>
<name>A0A4Z0P2H4_9BACT</name>
<evidence type="ECO:0000256" key="3">
    <source>
        <dbReference type="ARBA" id="ARBA00022801"/>
    </source>
</evidence>
<reference evidence="9 10" key="1">
    <citation type="submission" date="2019-04" db="EMBL/GenBank/DDBJ databases">
        <authorList>
            <person name="Feng G."/>
            <person name="Zhang J."/>
            <person name="Zhu H."/>
        </authorList>
    </citation>
    <scope>NUCLEOTIDE SEQUENCE [LARGE SCALE GENOMIC DNA]</scope>
    <source>
        <strain evidence="9 10">92R-1</strain>
    </source>
</reference>
<dbReference type="Proteomes" id="UP000298337">
    <property type="component" value="Unassembled WGS sequence"/>
</dbReference>
<proteinExistence type="inferred from homology"/>
<dbReference type="GO" id="GO:0004553">
    <property type="term" value="F:hydrolase activity, hydrolyzing O-glycosyl compounds"/>
    <property type="evidence" value="ECO:0007669"/>
    <property type="project" value="InterPro"/>
</dbReference>